<evidence type="ECO:0000313" key="2">
    <source>
        <dbReference type="Proteomes" id="UP000053558"/>
    </source>
</evidence>
<evidence type="ECO:0000313" key="1">
    <source>
        <dbReference type="EMBL" id="EIW75208.1"/>
    </source>
</evidence>
<dbReference type="AlphaFoldDB" id="A0A5M3M7J9"/>
<dbReference type="KEGG" id="cput:CONPUDRAFT_140154"/>
<dbReference type="RefSeq" id="XP_007774626.1">
    <property type="nucleotide sequence ID" value="XM_007776436.1"/>
</dbReference>
<dbReference type="EMBL" id="JH711589">
    <property type="protein sequence ID" value="EIW75208.1"/>
    <property type="molecule type" value="Genomic_DNA"/>
</dbReference>
<organism evidence="1 2">
    <name type="scientific">Coniophora puteana (strain RWD-64-598)</name>
    <name type="common">Brown rot fungus</name>
    <dbReference type="NCBI Taxonomy" id="741705"/>
    <lineage>
        <taxon>Eukaryota</taxon>
        <taxon>Fungi</taxon>
        <taxon>Dikarya</taxon>
        <taxon>Basidiomycota</taxon>
        <taxon>Agaricomycotina</taxon>
        <taxon>Agaricomycetes</taxon>
        <taxon>Agaricomycetidae</taxon>
        <taxon>Boletales</taxon>
        <taxon>Coniophorineae</taxon>
        <taxon>Coniophoraceae</taxon>
        <taxon>Coniophora</taxon>
    </lineage>
</organism>
<comment type="caution">
    <text evidence="1">The sequence shown here is derived from an EMBL/GenBank/DDBJ whole genome shotgun (WGS) entry which is preliminary data.</text>
</comment>
<dbReference type="OrthoDB" id="3365698at2759"/>
<name>A0A5M3M7J9_CONPW</name>
<keyword evidence="2" id="KW-1185">Reference proteome</keyword>
<sequence>MAFDDASTIAPDERCDTKSVDFRSSFSKDSFIFRDDETLVSSFEGYDKEKQSESLQRPTLKRKSLDDQYWVSWALPGVREHTSENAIGRVRKALVKALTSICDARRRCAGSSSSTPRPITTVDSTGLSLADYIAIVDREFSPAARFSGQLLVLASHLQPPSDCITPDCKVHPSIKASQWAERVHAVVAERVSERYEHRITALSVHGTHDILIHWAQLSRESPYLRRVSVNLEHPDRPWSATLDLDSWDSESDGNVPSSAVTSVPVPVREPLPAPALHVTRIPLHHLDKLQSSAAVYMSIPWAHLAHLSLSVVIAQQRFCSYNTILHCISNLKSLQSLSITLTHALPSYSSSDTVLAPWNISFTPPAEPIRLPHLHSLELEFPLSDYHSASFVETAFDLPSLARLRIARGAQDERRPTAASKCGLQLAKLLAPVSALESLSLAVRKVDVNDLMECLGQCVVRRIELALFDATHLVSGLGALGNGSGETGVCTRTPLPSAQIIRLHSAVWNHVKVKLGIDQRRLLRARIGRVCGEGSTSLNTVKAFREKTSGGDASAVLEEVWEKELNGERMYFVNVFRVLLSNPSSFKAKDAGTCYGSGVYR</sequence>
<dbReference type="GeneID" id="19201467"/>
<dbReference type="Proteomes" id="UP000053558">
    <property type="component" value="Unassembled WGS sequence"/>
</dbReference>
<proteinExistence type="predicted"/>
<protein>
    <submittedName>
        <fullName evidence="1">Uncharacterized protein</fullName>
    </submittedName>
</protein>
<reference evidence="2" key="1">
    <citation type="journal article" date="2012" name="Science">
        <title>The Paleozoic origin of enzymatic lignin decomposition reconstructed from 31 fungal genomes.</title>
        <authorList>
            <person name="Floudas D."/>
            <person name="Binder M."/>
            <person name="Riley R."/>
            <person name="Barry K."/>
            <person name="Blanchette R.A."/>
            <person name="Henrissat B."/>
            <person name="Martinez A.T."/>
            <person name="Otillar R."/>
            <person name="Spatafora J.W."/>
            <person name="Yadav J.S."/>
            <person name="Aerts A."/>
            <person name="Benoit I."/>
            <person name="Boyd A."/>
            <person name="Carlson A."/>
            <person name="Copeland A."/>
            <person name="Coutinho P.M."/>
            <person name="de Vries R.P."/>
            <person name="Ferreira P."/>
            <person name="Findley K."/>
            <person name="Foster B."/>
            <person name="Gaskell J."/>
            <person name="Glotzer D."/>
            <person name="Gorecki P."/>
            <person name="Heitman J."/>
            <person name="Hesse C."/>
            <person name="Hori C."/>
            <person name="Igarashi K."/>
            <person name="Jurgens J.A."/>
            <person name="Kallen N."/>
            <person name="Kersten P."/>
            <person name="Kohler A."/>
            <person name="Kuees U."/>
            <person name="Kumar T.K.A."/>
            <person name="Kuo A."/>
            <person name="LaButti K."/>
            <person name="Larrondo L.F."/>
            <person name="Lindquist E."/>
            <person name="Ling A."/>
            <person name="Lombard V."/>
            <person name="Lucas S."/>
            <person name="Lundell T."/>
            <person name="Martin R."/>
            <person name="McLaughlin D.J."/>
            <person name="Morgenstern I."/>
            <person name="Morin E."/>
            <person name="Murat C."/>
            <person name="Nagy L.G."/>
            <person name="Nolan M."/>
            <person name="Ohm R.A."/>
            <person name="Patyshakuliyeva A."/>
            <person name="Rokas A."/>
            <person name="Ruiz-Duenas F.J."/>
            <person name="Sabat G."/>
            <person name="Salamov A."/>
            <person name="Samejima M."/>
            <person name="Schmutz J."/>
            <person name="Slot J.C."/>
            <person name="St John F."/>
            <person name="Stenlid J."/>
            <person name="Sun H."/>
            <person name="Sun S."/>
            <person name="Syed K."/>
            <person name="Tsang A."/>
            <person name="Wiebenga A."/>
            <person name="Young D."/>
            <person name="Pisabarro A."/>
            <person name="Eastwood D.C."/>
            <person name="Martin F."/>
            <person name="Cullen D."/>
            <person name="Grigoriev I.V."/>
            <person name="Hibbett D.S."/>
        </authorList>
    </citation>
    <scope>NUCLEOTIDE SEQUENCE [LARGE SCALE GENOMIC DNA]</scope>
    <source>
        <strain evidence="2">RWD-64-598 SS2</strain>
    </source>
</reference>
<gene>
    <name evidence="1" type="ORF">CONPUDRAFT_140154</name>
</gene>
<accession>A0A5M3M7J9</accession>